<proteinExistence type="predicted"/>
<sequence length="64" mass="7265">MEIVLEIIRLSNYDNTVLKQTINRKEVTINWVIDPCCNVQGGGGGCRNYHPCSRCSCFGVYVHF</sequence>
<dbReference type="EMBL" id="CACRTW010000002">
    <property type="protein sequence ID" value="VYT63108.1"/>
    <property type="molecule type" value="Genomic_DNA"/>
</dbReference>
<evidence type="ECO:0000313" key="1">
    <source>
        <dbReference type="EMBL" id="VYT63108.1"/>
    </source>
</evidence>
<dbReference type="AlphaFoldDB" id="A0A6N2YBU2"/>
<accession>A0A6N2YBU2</accession>
<evidence type="ECO:0008006" key="2">
    <source>
        <dbReference type="Google" id="ProtNLM"/>
    </source>
</evidence>
<reference evidence="1" key="1">
    <citation type="submission" date="2019-11" db="EMBL/GenBank/DDBJ databases">
        <authorList>
            <person name="Feng L."/>
        </authorList>
    </citation>
    <scope>NUCLEOTIDE SEQUENCE</scope>
    <source>
        <strain evidence="1">CaerofaciensLFYP39</strain>
    </source>
</reference>
<gene>
    <name evidence="1" type="ORF">CALFYP39_00163</name>
</gene>
<organism evidence="1">
    <name type="scientific">Collinsella aerofaciens</name>
    <dbReference type="NCBI Taxonomy" id="74426"/>
    <lineage>
        <taxon>Bacteria</taxon>
        <taxon>Bacillati</taxon>
        <taxon>Actinomycetota</taxon>
        <taxon>Coriobacteriia</taxon>
        <taxon>Coriobacteriales</taxon>
        <taxon>Coriobacteriaceae</taxon>
        <taxon>Collinsella</taxon>
    </lineage>
</organism>
<protein>
    <recommendedName>
        <fullName evidence="2">Lantibiotic</fullName>
    </recommendedName>
</protein>
<name>A0A6N2YBU2_9ACTN</name>